<evidence type="ECO:0000256" key="1">
    <source>
        <dbReference type="ARBA" id="ARBA00022679"/>
    </source>
</evidence>
<dbReference type="Proteomes" id="UP000221961">
    <property type="component" value="Chromosome"/>
</dbReference>
<proteinExistence type="predicted"/>
<dbReference type="InterPro" id="IPR059117">
    <property type="entry name" value="APS_kinase_dom"/>
</dbReference>
<dbReference type="AlphaFoldDB" id="A0A291RJW5"/>
<dbReference type="Gene3D" id="3.40.50.300">
    <property type="entry name" value="P-loop containing nucleotide triphosphate hydrolases"/>
    <property type="match status" value="1"/>
</dbReference>
<dbReference type="InterPro" id="IPR027417">
    <property type="entry name" value="P-loop_NTPase"/>
</dbReference>
<protein>
    <recommendedName>
        <fullName evidence="2">APS kinase domain-containing protein</fullName>
    </recommendedName>
</protein>
<evidence type="ECO:0000313" key="3">
    <source>
        <dbReference type="EMBL" id="ATL67866.1"/>
    </source>
</evidence>
<feature type="domain" description="APS kinase" evidence="2">
    <location>
        <begin position="4"/>
        <end position="37"/>
    </location>
</feature>
<dbReference type="KEGG" id="ntp:CRH09_18380"/>
<name>A0A291RJW5_9NOCA</name>
<gene>
    <name evidence="3" type="ORF">CRH09_18380</name>
</gene>
<reference evidence="3 4" key="1">
    <citation type="submission" date="2017-10" db="EMBL/GenBank/DDBJ databases">
        <title>Comparative genomics between pathogenic Norcardia.</title>
        <authorList>
            <person name="Zeng L."/>
        </authorList>
    </citation>
    <scope>NUCLEOTIDE SEQUENCE [LARGE SCALE GENOMIC DNA]</scope>
    <source>
        <strain evidence="3 4">NC_YFY_NT001</strain>
    </source>
</reference>
<organism evidence="3 4">
    <name type="scientific">Nocardia terpenica</name>
    <dbReference type="NCBI Taxonomy" id="455432"/>
    <lineage>
        <taxon>Bacteria</taxon>
        <taxon>Bacillati</taxon>
        <taxon>Actinomycetota</taxon>
        <taxon>Actinomycetes</taxon>
        <taxon>Mycobacteriales</taxon>
        <taxon>Nocardiaceae</taxon>
        <taxon>Nocardia</taxon>
    </lineage>
</organism>
<dbReference type="EMBL" id="CP023778">
    <property type="protein sequence ID" value="ATL67866.1"/>
    <property type="molecule type" value="Genomic_DNA"/>
</dbReference>
<sequence>MHLMSTVLLDGDNLRHGLTSDLGFGRNDRTENVRRVRYAGPTGCIPARCSP</sequence>
<keyword evidence="1" id="KW-0808">Transferase</keyword>
<dbReference type="Pfam" id="PF01583">
    <property type="entry name" value="APS_kinase"/>
    <property type="match status" value="1"/>
</dbReference>
<accession>A0A291RJW5</accession>
<evidence type="ECO:0000259" key="2">
    <source>
        <dbReference type="Pfam" id="PF01583"/>
    </source>
</evidence>
<evidence type="ECO:0000313" key="4">
    <source>
        <dbReference type="Proteomes" id="UP000221961"/>
    </source>
</evidence>